<dbReference type="PANTHER" id="PTHR10357">
    <property type="entry name" value="ALPHA-AMYLASE FAMILY MEMBER"/>
    <property type="match status" value="1"/>
</dbReference>
<dbReference type="EMBL" id="AFOJ01000005">
    <property type="protein sequence ID" value="EGM51696.1"/>
    <property type="molecule type" value="Genomic_DNA"/>
</dbReference>
<dbReference type="GO" id="GO:0016798">
    <property type="term" value="F:hydrolase activity, acting on glycosyl bonds"/>
    <property type="evidence" value="ECO:0007669"/>
    <property type="project" value="UniProtKB-KW"/>
</dbReference>
<dbReference type="InterPro" id="IPR006047">
    <property type="entry name" value="GH13_cat_dom"/>
</dbReference>
<dbReference type="PANTHER" id="PTHR10357:SF210">
    <property type="entry name" value="MALTODEXTRIN GLUCOSIDASE"/>
    <property type="match status" value="1"/>
</dbReference>
<sequence length="602" mass="69510">MEQMASIRFNPWSEEYKRPFGAIKAGQSAEFVIEVYDAYVKSVELEIYRDGESTPCILQMEDQHDGRYCCTYTAGSAGLLFYYFKLVLYENNSEQTYYYCLGLGVTQNEGELSGHSYQLTVYEREVEAPDWYQDAVCYQIFPDRFANGNPDGRIDGRKQNSFIYGTDSDLPMYIRNKDGGIDRWDFYGGNIRGIIEKIPYLKELGITMIYLNPVFEATSNHRYDTNDYMKIDPMLGTEDDFAELLQKLHANGIHVILDGVFNHVGKNSRYFNAGGLYGDDEGAFRNKESKYYSWFRFIHYPDSYDSWWGVSDLPTVDKENPDYQQFIYGKKDSVISKWTSFGVDGWRLDVADELTDDFIENIRKTLDDYKKRVLIGEVWEDASNKVAYSKRRRYVYGNGLYGVMNYPLRKCIIDLVLSSRSPLEIAHELMQLRENYPRDFFFNSLNNLDTHDTKRIITACSGKMQLVRTAWELLFMFPGIPCVYYGDEAGLVGDSDPDNRRFFPWGHENQEVLQFMKRLISKRRASQVLSRGELTLFVSGTFLGIGRFLGDESVAYLVNASDCEAEFNPDQLQSFHDEAGLGAKLCQAFAKKKFGAWESVEI</sequence>
<feature type="domain" description="Glycosyl hydrolase family 13 catalytic" evidence="3">
    <location>
        <begin position="139"/>
        <end position="523"/>
    </location>
</feature>
<dbReference type="InterPro" id="IPR017853">
    <property type="entry name" value="GH"/>
</dbReference>
<gene>
    <name evidence="4" type="ORF">LRU_01210</name>
</gene>
<dbReference type="Proteomes" id="UP000002971">
    <property type="component" value="Unassembled WGS sequence"/>
</dbReference>
<evidence type="ECO:0000256" key="1">
    <source>
        <dbReference type="ARBA" id="ARBA00022801"/>
    </source>
</evidence>
<evidence type="ECO:0000256" key="2">
    <source>
        <dbReference type="ARBA" id="ARBA00023295"/>
    </source>
</evidence>
<dbReference type="Pfam" id="PF00128">
    <property type="entry name" value="Alpha-amylase"/>
    <property type="match status" value="1"/>
</dbReference>
<dbReference type="SMART" id="SM00642">
    <property type="entry name" value="Aamy"/>
    <property type="match status" value="1"/>
</dbReference>
<keyword evidence="1" id="KW-0378">Hydrolase</keyword>
<dbReference type="InterPro" id="IPR045857">
    <property type="entry name" value="O16G_dom_2"/>
</dbReference>
<keyword evidence="2" id="KW-0326">Glycosidase</keyword>
<name>F7R081_9LACO</name>
<accession>F7R081</accession>
<dbReference type="SUPFAM" id="SSF51445">
    <property type="entry name" value="(Trans)glycosidases"/>
    <property type="match status" value="1"/>
</dbReference>
<dbReference type="GO" id="GO:0005975">
    <property type="term" value="P:carbohydrate metabolic process"/>
    <property type="evidence" value="ECO:0007669"/>
    <property type="project" value="InterPro"/>
</dbReference>
<dbReference type="Gene3D" id="3.20.20.80">
    <property type="entry name" value="Glycosidases"/>
    <property type="match status" value="1"/>
</dbReference>
<dbReference type="AlphaFoldDB" id="F7R081"/>
<reference evidence="4 5" key="1">
    <citation type="journal article" date="2011" name="J. Bacteriol.">
        <title>Genome Sequence of Lactobacillus ruminis SPM0211, Isolated from a Fecal Sample from a Healthy Korean.</title>
        <authorList>
            <person name="Lee S."/>
            <person name="Cho Y.J."/>
            <person name="Lee A.H."/>
            <person name="Chun J."/>
            <person name="Ha N.J."/>
            <person name="Ko G."/>
        </authorList>
    </citation>
    <scope>NUCLEOTIDE SEQUENCE [LARGE SCALE GENOMIC DNA]</scope>
    <source>
        <strain evidence="4 5">SPM0211</strain>
    </source>
</reference>
<dbReference type="Gene3D" id="3.90.400.10">
    <property type="entry name" value="Oligo-1,6-glucosidase, Domain 2"/>
    <property type="match status" value="1"/>
</dbReference>
<dbReference type="Gene3D" id="2.60.40.10">
    <property type="entry name" value="Immunoglobulins"/>
    <property type="match status" value="1"/>
</dbReference>
<evidence type="ECO:0000259" key="3">
    <source>
        <dbReference type="SMART" id="SM00642"/>
    </source>
</evidence>
<proteinExistence type="predicted"/>
<protein>
    <submittedName>
        <fullName evidence="4">Amylopullulanase</fullName>
    </submittedName>
</protein>
<comment type="caution">
    <text evidence="4">The sequence shown here is derived from an EMBL/GenBank/DDBJ whole genome shotgun (WGS) entry which is preliminary data.</text>
</comment>
<evidence type="ECO:0000313" key="4">
    <source>
        <dbReference type="EMBL" id="EGM51696.1"/>
    </source>
</evidence>
<dbReference type="InterPro" id="IPR013783">
    <property type="entry name" value="Ig-like_fold"/>
</dbReference>
<organism evidence="4 5">
    <name type="scientific">Ligilactobacillus ruminis SPM0211</name>
    <dbReference type="NCBI Taxonomy" id="1040964"/>
    <lineage>
        <taxon>Bacteria</taxon>
        <taxon>Bacillati</taxon>
        <taxon>Bacillota</taxon>
        <taxon>Bacilli</taxon>
        <taxon>Lactobacillales</taxon>
        <taxon>Lactobacillaceae</taxon>
        <taxon>Ligilactobacillus</taxon>
    </lineage>
</organism>
<evidence type="ECO:0000313" key="5">
    <source>
        <dbReference type="Proteomes" id="UP000002971"/>
    </source>
</evidence>
<dbReference type="CDD" id="cd11338">
    <property type="entry name" value="AmyAc_CMD"/>
    <property type="match status" value="1"/>
</dbReference>